<feature type="compositionally biased region" description="Polar residues" evidence="1">
    <location>
        <begin position="14"/>
        <end position="31"/>
    </location>
</feature>
<feature type="compositionally biased region" description="Basic residues" evidence="1">
    <location>
        <begin position="356"/>
        <end position="369"/>
    </location>
</feature>
<dbReference type="WBParaSite" id="PSAMB.scaffold6324size9726.g28298.t1">
    <property type="protein sequence ID" value="PSAMB.scaffold6324size9726.g28298.t1"/>
    <property type="gene ID" value="PSAMB.scaffold6324size9726.g28298"/>
</dbReference>
<evidence type="ECO:0000256" key="1">
    <source>
        <dbReference type="SAM" id="MobiDB-lite"/>
    </source>
</evidence>
<feature type="region of interest" description="Disordered" evidence="1">
    <location>
        <begin position="1"/>
        <end position="47"/>
    </location>
</feature>
<proteinExistence type="predicted"/>
<dbReference type="AlphaFoldDB" id="A0A914X221"/>
<dbReference type="Proteomes" id="UP000887566">
    <property type="component" value="Unplaced"/>
</dbReference>
<protein>
    <submittedName>
        <fullName evidence="3">Uncharacterized protein</fullName>
    </submittedName>
</protein>
<reference evidence="3" key="1">
    <citation type="submission" date="2022-11" db="UniProtKB">
        <authorList>
            <consortium name="WormBaseParasite"/>
        </authorList>
    </citation>
    <scope>IDENTIFICATION</scope>
</reference>
<evidence type="ECO:0000313" key="3">
    <source>
        <dbReference type="WBParaSite" id="PSAMB.scaffold6324size9726.g28298.t1"/>
    </source>
</evidence>
<feature type="region of interest" description="Disordered" evidence="1">
    <location>
        <begin position="95"/>
        <end position="117"/>
    </location>
</feature>
<feature type="compositionally biased region" description="Basic and acidic residues" evidence="1">
    <location>
        <begin position="285"/>
        <end position="303"/>
    </location>
</feature>
<feature type="region of interest" description="Disordered" evidence="1">
    <location>
        <begin position="533"/>
        <end position="571"/>
    </location>
</feature>
<organism evidence="2 3">
    <name type="scientific">Plectus sambesii</name>
    <dbReference type="NCBI Taxonomy" id="2011161"/>
    <lineage>
        <taxon>Eukaryota</taxon>
        <taxon>Metazoa</taxon>
        <taxon>Ecdysozoa</taxon>
        <taxon>Nematoda</taxon>
        <taxon>Chromadorea</taxon>
        <taxon>Plectida</taxon>
        <taxon>Plectina</taxon>
        <taxon>Plectoidea</taxon>
        <taxon>Plectidae</taxon>
        <taxon>Plectus</taxon>
    </lineage>
</organism>
<feature type="region of interest" description="Disordered" evidence="1">
    <location>
        <begin position="432"/>
        <end position="483"/>
    </location>
</feature>
<accession>A0A914X221</accession>
<feature type="compositionally biased region" description="Basic and acidic residues" evidence="1">
    <location>
        <begin position="550"/>
        <end position="565"/>
    </location>
</feature>
<feature type="compositionally biased region" description="Basic and acidic residues" evidence="1">
    <location>
        <begin position="254"/>
        <end position="266"/>
    </location>
</feature>
<feature type="region of interest" description="Disordered" evidence="1">
    <location>
        <begin position="329"/>
        <end position="385"/>
    </location>
</feature>
<name>A0A914X221_9BILA</name>
<feature type="compositionally biased region" description="Basic residues" evidence="1">
    <location>
        <begin position="466"/>
        <end position="479"/>
    </location>
</feature>
<feature type="compositionally biased region" description="Low complexity" evidence="1">
    <location>
        <begin position="208"/>
        <end position="221"/>
    </location>
</feature>
<feature type="region of interest" description="Disordered" evidence="1">
    <location>
        <begin position="135"/>
        <end position="168"/>
    </location>
</feature>
<keyword evidence="2" id="KW-1185">Reference proteome</keyword>
<feature type="compositionally biased region" description="Low complexity" evidence="1">
    <location>
        <begin position="370"/>
        <end position="383"/>
    </location>
</feature>
<feature type="region of interest" description="Disordered" evidence="1">
    <location>
        <begin position="204"/>
        <end position="315"/>
    </location>
</feature>
<evidence type="ECO:0000313" key="2">
    <source>
        <dbReference type="Proteomes" id="UP000887566"/>
    </source>
</evidence>
<sequence length="571" mass="62027">MAKPGPVHRDSLRPSCSSGHPQCPLQSTRINSFDFRRGDDQRPPIALERGDGTAAVAAEKTRQSNDRATGPGSCLDIHSPYCSILHYFISLPSTAVRSRPPRNPTQLQSLSPFPRRRSLTRRSVTEWRCARVKPQMFASPHRRQQRSTLSRRPATSLRPASLREQSQYKQLDRRNAIVGRFCPSRGGSIFFFIYLPTARRLSGPTADTPANASPAATHSAAGNYSDSSGGGGGGGSQQQPREGPNRRTMTVWRAKSDAEVERDGRRTAGGAKAPAPRLATGAPMRADKAVRQPERPLERRSDVVGDWSGPAGGGRHLSSFIGASRCAATEGAPRRPWPVGGRERSRVASTNARLRERCRRRPVTPRFRRSSTPSPSPSSSHSSHTMLALTHSGWSVGPTGRLAHGRTKARPLIALAGPCDCSRVARCANKQHSDHGQRAHASYHARRASSDRPQCAARLPAGAHDGRRRRRRSSKRTAVKRPTMQRQTWVLALVGGRLRGGECPALANGGPVCCDAAGGPISKMTLGKVAMRRADGRTSEIGGRGSSLDPNRRRLDSRGRVRDSEDAPVSR</sequence>